<dbReference type="EMBL" id="JBEHCU010008904">
    <property type="protein sequence ID" value="KAL1380900.1"/>
    <property type="molecule type" value="Genomic_DNA"/>
</dbReference>
<keyword evidence="1" id="KW-0732">Signal</keyword>
<gene>
    <name evidence="2" type="ORF">pipiens_003506</name>
</gene>
<accession>A0ABD1CWS3</accession>
<feature type="signal peptide" evidence="1">
    <location>
        <begin position="1"/>
        <end position="17"/>
    </location>
</feature>
<sequence>MFTVLLFLTLVSTSLQSIEFTLCGPIIPIGAKIEDVTLSVTTCNPTCIVSRNGRNPTFDYPADTSQMVSNFNNCTASPCAVPRIGTIRLDLSKLKLPDFEWDLMFNTTLRHMGRDFHPFRIVLEWHYKNDEFFVMMAARFYVPWTTFTEGVVQWNLKDDQQNFFLCLETPVRFS</sequence>
<comment type="caution">
    <text evidence="2">The sequence shown here is derived from an EMBL/GenBank/DDBJ whole genome shotgun (WGS) entry which is preliminary data.</text>
</comment>
<evidence type="ECO:0000256" key="1">
    <source>
        <dbReference type="SAM" id="SignalP"/>
    </source>
</evidence>
<feature type="chain" id="PRO_5044802248" evidence="1">
    <location>
        <begin position="18"/>
        <end position="174"/>
    </location>
</feature>
<keyword evidence="3" id="KW-1185">Reference proteome</keyword>
<protein>
    <submittedName>
        <fullName evidence="2">Uncharacterized protein</fullName>
    </submittedName>
</protein>
<evidence type="ECO:0000313" key="3">
    <source>
        <dbReference type="Proteomes" id="UP001562425"/>
    </source>
</evidence>
<proteinExistence type="predicted"/>
<reference evidence="2 3" key="1">
    <citation type="submission" date="2024-05" db="EMBL/GenBank/DDBJ databases">
        <title>Culex pipiens pipiens assembly and annotation.</title>
        <authorList>
            <person name="Alout H."/>
            <person name="Durand T."/>
        </authorList>
    </citation>
    <scope>NUCLEOTIDE SEQUENCE [LARGE SCALE GENOMIC DNA]</scope>
    <source>
        <strain evidence="2">HA-2024</strain>
        <tissue evidence="2">Whole body</tissue>
    </source>
</reference>
<organism evidence="2 3">
    <name type="scientific">Culex pipiens pipiens</name>
    <name type="common">Northern house mosquito</name>
    <dbReference type="NCBI Taxonomy" id="38569"/>
    <lineage>
        <taxon>Eukaryota</taxon>
        <taxon>Metazoa</taxon>
        <taxon>Ecdysozoa</taxon>
        <taxon>Arthropoda</taxon>
        <taxon>Hexapoda</taxon>
        <taxon>Insecta</taxon>
        <taxon>Pterygota</taxon>
        <taxon>Neoptera</taxon>
        <taxon>Endopterygota</taxon>
        <taxon>Diptera</taxon>
        <taxon>Nematocera</taxon>
        <taxon>Culicoidea</taxon>
        <taxon>Culicidae</taxon>
        <taxon>Culicinae</taxon>
        <taxon>Culicini</taxon>
        <taxon>Culex</taxon>
        <taxon>Culex</taxon>
    </lineage>
</organism>
<dbReference type="AlphaFoldDB" id="A0ABD1CWS3"/>
<name>A0ABD1CWS3_CULPP</name>
<dbReference type="Proteomes" id="UP001562425">
    <property type="component" value="Unassembled WGS sequence"/>
</dbReference>
<evidence type="ECO:0000313" key="2">
    <source>
        <dbReference type="EMBL" id="KAL1380900.1"/>
    </source>
</evidence>